<keyword evidence="2" id="KW-1133">Transmembrane helix</keyword>
<evidence type="ECO:0000313" key="5">
    <source>
        <dbReference type="Proteomes" id="UP000003963"/>
    </source>
</evidence>
<accession>D9WGG5</accession>
<evidence type="ECO:0000259" key="3">
    <source>
        <dbReference type="Pfam" id="PF14219"/>
    </source>
</evidence>
<feature type="transmembrane region" description="Helical" evidence="2">
    <location>
        <begin position="230"/>
        <end position="250"/>
    </location>
</feature>
<dbReference type="AlphaFoldDB" id="D9WGG5"/>
<keyword evidence="2" id="KW-0812">Transmembrane</keyword>
<reference evidence="4 5" key="1">
    <citation type="submission" date="2009-02" db="EMBL/GenBank/DDBJ databases">
        <title>Annotation of Streptomyces hygroscopicus strain ATCC 53653.</title>
        <authorList>
            <consortium name="The Broad Institute Genome Sequencing Platform"/>
            <consortium name="Broad Institute Microbial Sequencing Center"/>
            <person name="Fischbach M."/>
            <person name="Godfrey P."/>
            <person name="Ward D."/>
            <person name="Young S."/>
            <person name="Zeng Q."/>
            <person name="Koehrsen M."/>
            <person name="Alvarado L."/>
            <person name="Berlin A.M."/>
            <person name="Bochicchio J."/>
            <person name="Borenstein D."/>
            <person name="Chapman S.B."/>
            <person name="Chen Z."/>
            <person name="Engels R."/>
            <person name="Freedman E."/>
            <person name="Gellesch M."/>
            <person name="Goldberg J."/>
            <person name="Griggs A."/>
            <person name="Gujja S."/>
            <person name="Heilman E.R."/>
            <person name="Heiman D.I."/>
            <person name="Hepburn T.A."/>
            <person name="Howarth C."/>
            <person name="Jen D."/>
            <person name="Larson L."/>
            <person name="Lewis B."/>
            <person name="Mehta T."/>
            <person name="Park D."/>
            <person name="Pearson M."/>
            <person name="Richards J."/>
            <person name="Roberts A."/>
            <person name="Saif S."/>
            <person name="Shea T.D."/>
            <person name="Shenoy N."/>
            <person name="Sisk P."/>
            <person name="Stolte C."/>
            <person name="Sykes S.N."/>
            <person name="Thomson T."/>
            <person name="Walk T."/>
            <person name="White J."/>
            <person name="Yandava C."/>
            <person name="Straight P."/>
            <person name="Clardy J."/>
            <person name="Hung D."/>
            <person name="Kolter R."/>
            <person name="Mekalanos J."/>
            <person name="Walker S."/>
            <person name="Walsh C.T."/>
            <person name="Wieland-Brown L.C."/>
            <person name="Haas B."/>
            <person name="Nusbaum C."/>
            <person name="Birren B."/>
        </authorList>
    </citation>
    <scope>NUCLEOTIDE SEQUENCE [LARGE SCALE GENOMIC DNA]</scope>
    <source>
        <strain evidence="4 5">ATCC 53653</strain>
    </source>
</reference>
<keyword evidence="5" id="KW-1185">Reference proteome</keyword>
<sequence length="386" mass="40241">MPVTCRSALRARSDLFSRVVPIGPRPQGDQEMYPCGNCRAVAVGPDGRCAACGTYQQQLNPAPNHGPGGYAAAPPVNMPAGAMPPGGVDLRRGLATTLTVLFSLMIPTLILVMIGRGGQYGVVSDMLSNNGDVSLDDANEADDFYVAMTGLNALVAIPATIVWAIWFRRLRLNAEAFAPGQHRMGPGWAAGSWFTPVVNLWFPKQIANDIWRASSPQGPHQVNRALLNGWWVTLLVSIGVSLVGSAQYTAADTKLTQMESGDVSGFGEVRGVIEDMKSALGISIFAMVITIAAAILALLLVRQITAMQEQRAALPPQGPQGQMPPSPYGAPAPNPYGGGAPGNPYGAPAPSPYGGGAPQMPPVVPQAPPARPPGPPAGSEPPYGQG</sequence>
<protein>
    <submittedName>
        <fullName evidence="4">LigA protein</fullName>
    </submittedName>
</protein>
<feature type="region of interest" description="Disordered" evidence="1">
    <location>
        <begin position="312"/>
        <end position="386"/>
    </location>
</feature>
<keyword evidence="2" id="KW-0472">Membrane</keyword>
<dbReference type="InterPro" id="IPR025565">
    <property type="entry name" value="DUF4328"/>
</dbReference>
<dbReference type="HOGENOM" id="CLU_060324_0_2_11"/>
<feature type="transmembrane region" description="Helical" evidence="2">
    <location>
        <begin position="93"/>
        <end position="114"/>
    </location>
</feature>
<feature type="compositionally biased region" description="Pro residues" evidence="1">
    <location>
        <begin position="316"/>
        <end position="334"/>
    </location>
</feature>
<dbReference type="STRING" id="457427.SSOG_05067"/>
<feature type="transmembrane region" description="Helical" evidence="2">
    <location>
        <begin position="279"/>
        <end position="301"/>
    </location>
</feature>
<feature type="transmembrane region" description="Helical" evidence="2">
    <location>
        <begin position="144"/>
        <end position="167"/>
    </location>
</feature>
<dbReference type="EMBL" id="GG657754">
    <property type="protein sequence ID" value="EFL25353.1"/>
    <property type="molecule type" value="Genomic_DNA"/>
</dbReference>
<organism evidence="4 5">
    <name type="scientific">Streptomyces himastatinicus ATCC 53653</name>
    <dbReference type="NCBI Taxonomy" id="457427"/>
    <lineage>
        <taxon>Bacteria</taxon>
        <taxon>Bacillati</taxon>
        <taxon>Actinomycetota</taxon>
        <taxon>Actinomycetes</taxon>
        <taxon>Kitasatosporales</taxon>
        <taxon>Streptomycetaceae</taxon>
        <taxon>Streptomyces</taxon>
        <taxon>Streptomyces violaceusniger group</taxon>
    </lineage>
</organism>
<dbReference type="Proteomes" id="UP000003963">
    <property type="component" value="Unassembled WGS sequence"/>
</dbReference>
<feature type="compositionally biased region" description="Pro residues" evidence="1">
    <location>
        <begin position="359"/>
        <end position="379"/>
    </location>
</feature>
<proteinExistence type="predicted"/>
<evidence type="ECO:0000256" key="1">
    <source>
        <dbReference type="SAM" id="MobiDB-lite"/>
    </source>
</evidence>
<feature type="domain" description="DUF4328" evidence="3">
    <location>
        <begin position="132"/>
        <end position="306"/>
    </location>
</feature>
<evidence type="ECO:0000313" key="4">
    <source>
        <dbReference type="EMBL" id="EFL25353.1"/>
    </source>
</evidence>
<gene>
    <name evidence="4" type="ORF">SSOG_05067</name>
</gene>
<evidence type="ECO:0000256" key="2">
    <source>
        <dbReference type="SAM" id="Phobius"/>
    </source>
</evidence>
<dbReference type="Pfam" id="PF14219">
    <property type="entry name" value="DUF4328"/>
    <property type="match status" value="1"/>
</dbReference>
<name>D9WGG5_9ACTN</name>